<gene>
    <name evidence="1" type="ORF">EGI31_02865</name>
</gene>
<organism evidence="1 2">
    <name type="scientific">Lacihabitans soyangensis</name>
    <dbReference type="NCBI Taxonomy" id="869394"/>
    <lineage>
        <taxon>Bacteria</taxon>
        <taxon>Pseudomonadati</taxon>
        <taxon>Bacteroidota</taxon>
        <taxon>Cytophagia</taxon>
        <taxon>Cytophagales</taxon>
        <taxon>Leadbetterellaceae</taxon>
        <taxon>Lacihabitans</taxon>
    </lineage>
</organism>
<protein>
    <submittedName>
        <fullName evidence="1">DUF4249 family protein</fullName>
    </submittedName>
</protein>
<reference evidence="1 2" key="1">
    <citation type="submission" date="2018-11" db="EMBL/GenBank/DDBJ databases">
        <title>Novel bacteria species description.</title>
        <authorList>
            <person name="Han J.-H."/>
        </authorList>
    </citation>
    <scope>NUCLEOTIDE SEQUENCE [LARGE SCALE GENOMIC DNA]</scope>
    <source>
        <strain evidence="1 2">KCTC23259</strain>
    </source>
</reference>
<dbReference type="EMBL" id="RJUF01000003">
    <property type="protein sequence ID" value="MCP9761882.1"/>
    <property type="molecule type" value="Genomic_DNA"/>
</dbReference>
<dbReference type="PROSITE" id="PS51257">
    <property type="entry name" value="PROKAR_LIPOPROTEIN"/>
    <property type="match status" value="1"/>
</dbReference>
<dbReference type="RefSeq" id="WP_255035624.1">
    <property type="nucleotide sequence ID" value="NZ_RJUF01000003.1"/>
</dbReference>
<evidence type="ECO:0000313" key="2">
    <source>
        <dbReference type="Proteomes" id="UP001204144"/>
    </source>
</evidence>
<comment type="caution">
    <text evidence="1">The sequence shown here is derived from an EMBL/GenBank/DDBJ whole genome shotgun (WGS) entry which is preliminary data.</text>
</comment>
<sequence>MVNRTIIFIFLFALTSCEKELNVVFPYIGDKLIVFAELKLDSPIRAQISKTFNPNESINLNNYIDDLIVLVKKGETIFDTLRYVNNNVYLGNNIVNVAGKYSIIIISKELGEIESEEVETIQPNFNLQVKNNGKVVSKLNPSVKTNRFEIKVFGSVENGYYYKVNVTIPKRITFLRKTPVEQNQEIANECSSFISDLSYIRKSKCVLDSFKISYDIELKYYNEDLKKSIEPDSLIVNVEKFDEEYFKYISGITDNNFLENAFKMPVLFESNFLNGLGIFYPIQSKTIMLYKGKDY</sequence>
<name>A0AAE3GZ23_9BACT</name>
<dbReference type="AlphaFoldDB" id="A0AAE3GZ23"/>
<dbReference type="Proteomes" id="UP001204144">
    <property type="component" value="Unassembled WGS sequence"/>
</dbReference>
<accession>A0AAE3GZ23</accession>
<proteinExistence type="predicted"/>
<evidence type="ECO:0000313" key="1">
    <source>
        <dbReference type="EMBL" id="MCP9761882.1"/>
    </source>
</evidence>
<keyword evidence="2" id="KW-1185">Reference proteome</keyword>